<organism evidence="3 4">
    <name type="scientific">Cognatiluteimonas weifangensis</name>
    <dbReference type="NCBI Taxonomy" id="2303539"/>
    <lineage>
        <taxon>Bacteria</taxon>
        <taxon>Pseudomonadati</taxon>
        <taxon>Pseudomonadota</taxon>
        <taxon>Gammaproteobacteria</taxon>
        <taxon>Lysobacterales</taxon>
        <taxon>Lysobacteraceae</taxon>
        <taxon>Cognatiluteimonas</taxon>
    </lineage>
</organism>
<reference evidence="3 4" key="1">
    <citation type="submission" date="2018-08" db="EMBL/GenBank/DDBJ databases">
        <title>Lysobacter weifangensis sp. nov., a new member of the family 'Xanthomonadaceae', isolated from soil in a farmland.</title>
        <authorList>
            <person name="Zhao H."/>
        </authorList>
    </citation>
    <scope>NUCLEOTIDE SEQUENCE [LARGE SCALE GENOMIC DNA]</scope>
    <source>
        <strain evidence="3 4">WF-2</strain>
    </source>
</reference>
<dbReference type="RefSeq" id="WP_117201640.1">
    <property type="nucleotide sequence ID" value="NZ_JBHTBK010000014.1"/>
</dbReference>
<sequence length="770" mass="85060">MSTPPPATDPSAPQTLATATLPRRVRRVLEHLLNTASDELERHLTAMLAEFEQQLFRLADHARNPGVESTHLQTLRTLRLNRSDLVPRFMVGLEASLAALGRGPAQVAGTAGADTAAGTFHHLRLVDDAELDEDAVLRDIAVRQESRASLTLHLLSQRFGVLAGTPAFDAERIPLGPQSLCRILREAAQSLQVTLEARLLLYRIFERRVMAHYPQMLDMLNASVAAEGILPSLTYVPIRVRPSPQSQAEAAAEAAVPGARPRRPPRRGARRGGAQGEAQRTHTAWLGEADAETAGMDERAAYELLQQLLSGRRELIGKLRPDKRRAPREQLDTAEVVDALGRMQGTMSPSGPRNLLDIKQALLAQVRQQRGRGSSFSREDSDTFELLGMLYGQIEREVRSDTPAVGLLRRLQLPLLRVALQDRAFFVQAQHPARQLLNAVAESGARWLDEDDLDPQLLAPLQQAVKHVVEHFDDDPAVFEASNRELQTQLHTLARKAEMAERRHVEAARGKEKLEIAKREAADTIAELVGEQPLPKFVRALLNQAWADVLTLTLLRQGADSAEWRQQLDATRRIVATCGRKTGPADPGLANHIEAALAQVGYHTEEAAAIARRLTSALDEDEDDPASRTELTMKLKARARLGQDTASRHKPAPAPRNAAEQAHYDQLRVMPYGTWIEFVTNQQGDVVRRRLSWYSPITDNALFVNQRGHRVGEQSLDSVARMLARGQARIVTAERGRLVDRAWQATLHALRSFAGHGDKDGPGEGTEATP</sequence>
<feature type="compositionally biased region" description="Basic residues" evidence="2">
    <location>
        <begin position="260"/>
        <end position="270"/>
    </location>
</feature>
<gene>
    <name evidence="3" type="ORF">D0Y53_02610</name>
</gene>
<accession>A0A372DR55</accession>
<dbReference type="InterPro" id="IPR012434">
    <property type="entry name" value="DUF1631"/>
</dbReference>
<evidence type="ECO:0000256" key="1">
    <source>
        <dbReference type="SAM" id="Coils"/>
    </source>
</evidence>
<feature type="coiled-coil region" evidence="1">
    <location>
        <begin position="483"/>
        <end position="531"/>
    </location>
</feature>
<evidence type="ECO:0000256" key="2">
    <source>
        <dbReference type="SAM" id="MobiDB-lite"/>
    </source>
</evidence>
<evidence type="ECO:0000313" key="4">
    <source>
        <dbReference type="Proteomes" id="UP000262917"/>
    </source>
</evidence>
<dbReference type="EMBL" id="QVPD01000002">
    <property type="protein sequence ID" value="RFP61964.1"/>
    <property type="molecule type" value="Genomic_DNA"/>
</dbReference>
<keyword evidence="4" id="KW-1185">Reference proteome</keyword>
<keyword evidence="1" id="KW-0175">Coiled coil</keyword>
<feature type="region of interest" description="Disordered" evidence="2">
    <location>
        <begin position="640"/>
        <end position="659"/>
    </location>
</feature>
<feature type="compositionally biased region" description="Low complexity" evidence="2">
    <location>
        <begin position="246"/>
        <end position="259"/>
    </location>
</feature>
<dbReference type="OrthoDB" id="6188167at2"/>
<feature type="region of interest" description="Disordered" evidence="2">
    <location>
        <begin position="246"/>
        <end position="283"/>
    </location>
</feature>
<name>A0A372DR55_9GAMM</name>
<evidence type="ECO:0000313" key="3">
    <source>
        <dbReference type="EMBL" id="RFP61964.1"/>
    </source>
</evidence>
<comment type="caution">
    <text evidence="3">The sequence shown here is derived from an EMBL/GenBank/DDBJ whole genome shotgun (WGS) entry which is preliminary data.</text>
</comment>
<dbReference type="Proteomes" id="UP000262917">
    <property type="component" value="Unassembled WGS sequence"/>
</dbReference>
<protein>
    <submittedName>
        <fullName evidence="3">DUF1631 domain-containing protein</fullName>
    </submittedName>
</protein>
<dbReference type="Pfam" id="PF07793">
    <property type="entry name" value="DUF1631"/>
    <property type="match status" value="1"/>
</dbReference>
<dbReference type="AlphaFoldDB" id="A0A372DR55"/>
<proteinExistence type="predicted"/>